<protein>
    <submittedName>
        <fullName evidence="1">Uncharacterized protein</fullName>
    </submittedName>
</protein>
<keyword evidence="2" id="KW-1185">Reference proteome</keyword>
<organism evidence="1 2">
    <name type="scientific">Parelaphostrongylus tenuis</name>
    <name type="common">Meningeal worm</name>
    <dbReference type="NCBI Taxonomy" id="148309"/>
    <lineage>
        <taxon>Eukaryota</taxon>
        <taxon>Metazoa</taxon>
        <taxon>Ecdysozoa</taxon>
        <taxon>Nematoda</taxon>
        <taxon>Chromadorea</taxon>
        <taxon>Rhabditida</taxon>
        <taxon>Rhabditina</taxon>
        <taxon>Rhabditomorpha</taxon>
        <taxon>Strongyloidea</taxon>
        <taxon>Metastrongylidae</taxon>
        <taxon>Parelaphostrongylus</taxon>
    </lineage>
</organism>
<evidence type="ECO:0000313" key="2">
    <source>
        <dbReference type="Proteomes" id="UP001196413"/>
    </source>
</evidence>
<reference evidence="1" key="1">
    <citation type="submission" date="2021-06" db="EMBL/GenBank/DDBJ databases">
        <title>Parelaphostrongylus tenuis whole genome reference sequence.</title>
        <authorList>
            <person name="Garwood T.J."/>
            <person name="Larsen P.A."/>
            <person name="Fountain-Jones N.M."/>
            <person name="Garbe J.R."/>
            <person name="Macchietto M.G."/>
            <person name="Kania S.A."/>
            <person name="Gerhold R.W."/>
            <person name="Richards J.E."/>
            <person name="Wolf T.M."/>
        </authorList>
    </citation>
    <scope>NUCLEOTIDE SEQUENCE</scope>
    <source>
        <strain evidence="1">MNPRO001-30</strain>
        <tissue evidence="1">Meninges</tissue>
    </source>
</reference>
<dbReference type="AlphaFoldDB" id="A0AAD5N6N6"/>
<comment type="caution">
    <text evidence="1">The sequence shown here is derived from an EMBL/GenBank/DDBJ whole genome shotgun (WGS) entry which is preliminary data.</text>
</comment>
<gene>
    <name evidence="1" type="ORF">KIN20_021036</name>
</gene>
<name>A0AAD5N6N6_PARTN</name>
<dbReference type="Proteomes" id="UP001196413">
    <property type="component" value="Unassembled WGS sequence"/>
</dbReference>
<dbReference type="EMBL" id="JAHQIW010004259">
    <property type="protein sequence ID" value="KAJ1361711.1"/>
    <property type="molecule type" value="Genomic_DNA"/>
</dbReference>
<proteinExistence type="predicted"/>
<evidence type="ECO:0000313" key="1">
    <source>
        <dbReference type="EMBL" id="KAJ1361711.1"/>
    </source>
</evidence>
<sequence length="60" mass="6934">MPAIRWYNWIPDTIKTDCGKTQKGIDLDASNQMLQLDSGSDRNRLSNDVKMVLYCNKAYH</sequence>
<accession>A0AAD5N6N6</accession>